<proteinExistence type="predicted"/>
<protein>
    <recommendedName>
        <fullName evidence="5">Spore coat protein CotH</fullName>
    </recommendedName>
</protein>
<organism evidence="3 4">
    <name type="scientific">Brevibacillus nitrificans</name>
    <dbReference type="NCBI Taxonomy" id="651560"/>
    <lineage>
        <taxon>Bacteria</taxon>
        <taxon>Bacillati</taxon>
        <taxon>Bacillota</taxon>
        <taxon>Bacilli</taxon>
        <taxon>Bacillales</taxon>
        <taxon>Paenibacillaceae</taxon>
        <taxon>Brevibacillus</taxon>
    </lineage>
</organism>
<evidence type="ECO:0000313" key="4">
    <source>
        <dbReference type="Proteomes" id="UP000269573"/>
    </source>
</evidence>
<gene>
    <name evidence="3" type="ORF">EDM59_26080</name>
</gene>
<comment type="caution">
    <text evidence="3">The sequence shown here is derived from an EMBL/GenBank/DDBJ whole genome shotgun (WGS) entry which is preliminary data.</text>
</comment>
<keyword evidence="2" id="KW-1133">Transmembrane helix</keyword>
<dbReference type="InterPro" id="IPR014867">
    <property type="entry name" value="Spore_coat_CotH_CotH2/3/7"/>
</dbReference>
<dbReference type="PANTHER" id="PTHR40050:SF1">
    <property type="entry name" value="INNER SPORE COAT PROTEIN H"/>
    <property type="match status" value="1"/>
</dbReference>
<dbReference type="AlphaFoldDB" id="A0A3M8CVY9"/>
<feature type="compositionally biased region" description="Low complexity" evidence="1">
    <location>
        <begin position="327"/>
        <end position="369"/>
    </location>
</feature>
<accession>A0A3M8CVY9</accession>
<evidence type="ECO:0000256" key="2">
    <source>
        <dbReference type="SAM" id="Phobius"/>
    </source>
</evidence>
<name>A0A3M8CVY9_9BACL</name>
<feature type="region of interest" description="Disordered" evidence="1">
    <location>
        <begin position="314"/>
        <end position="378"/>
    </location>
</feature>
<feature type="transmembrane region" description="Helical" evidence="2">
    <location>
        <begin position="576"/>
        <end position="600"/>
    </location>
</feature>
<sequence>MMKNKYIVASIAIMLAIFIVVLYVLPQWGVTNRAQGQSYVTDVFDQSRVTTVDITIDENDFAKMLANPLDEEKMYSADIVVNGEKVENVGIRTKGNMTLSSVAQMEDSERYSWKIDFDNYVDEQNLHGLKKLNLNNNYTDPSLMREYLSYTLMQKMGIPTPAFSYMYVTINGKEWGLYLGVEAIEETFLDRSFDNSRGDLYKPDGVGSDLKWISDNIKDYTGINLKTNKDTKDQSELIEMLDAINHGGDIGKYLDVDEMLRYFAVNTAVVNLDHYQGSLKHNYYLYEENGVFSILPWDYNMSFGGFGVGGMGGGGGKPGEAGQQNDAGKQAANKANPQQAAGGAAQGEQAAKPNANQAAATKAGNAQNNMQRGKFPGGGGGMADMAANFMSEDNINFSITTPVSGTTLEDRPLLNALLSNDEYRAKYNEYLQEIATNYFTEEYMGTMTADIANLITPYVEKDPTKFYTTEQLKESVSGEKSLVQFAVKRSASILAQLSGELVVEANTTGGMGGPGEMPQMGDGQNQGNWQPPQMGDGQNQGNMQPPQMGNGQNRGERPPMGAGGPGSRTAAANQGYSMTTIMEISTFIVILIVGIVYAFFYKRRRS</sequence>
<evidence type="ECO:0008006" key="5">
    <source>
        <dbReference type="Google" id="ProtNLM"/>
    </source>
</evidence>
<dbReference type="Pfam" id="PF08757">
    <property type="entry name" value="CotH"/>
    <property type="match status" value="2"/>
</dbReference>
<keyword evidence="4" id="KW-1185">Reference proteome</keyword>
<dbReference type="Proteomes" id="UP000269573">
    <property type="component" value="Unassembled WGS sequence"/>
</dbReference>
<evidence type="ECO:0000313" key="3">
    <source>
        <dbReference type="EMBL" id="RNB80002.1"/>
    </source>
</evidence>
<feature type="transmembrane region" description="Helical" evidence="2">
    <location>
        <begin position="7"/>
        <end position="25"/>
    </location>
</feature>
<dbReference type="EMBL" id="RHHU01000018">
    <property type="protein sequence ID" value="RNB80002.1"/>
    <property type="molecule type" value="Genomic_DNA"/>
</dbReference>
<keyword evidence="2" id="KW-0812">Transmembrane</keyword>
<dbReference type="PANTHER" id="PTHR40050">
    <property type="entry name" value="INNER SPORE COAT PROTEIN H"/>
    <property type="match status" value="1"/>
</dbReference>
<reference evidence="3 4" key="1">
    <citation type="submission" date="2018-10" db="EMBL/GenBank/DDBJ databases">
        <title>Phylogenomics of Brevibacillus.</title>
        <authorList>
            <person name="Dunlap C."/>
        </authorList>
    </citation>
    <scope>NUCLEOTIDE SEQUENCE [LARGE SCALE GENOMIC DNA]</scope>
    <source>
        <strain evidence="3 4">JCM 15774</strain>
    </source>
</reference>
<keyword evidence="2" id="KW-0472">Membrane</keyword>
<feature type="compositionally biased region" description="Low complexity" evidence="1">
    <location>
        <begin position="530"/>
        <end position="553"/>
    </location>
</feature>
<feature type="region of interest" description="Disordered" evidence="1">
    <location>
        <begin position="506"/>
        <end position="571"/>
    </location>
</feature>
<evidence type="ECO:0000256" key="1">
    <source>
        <dbReference type="SAM" id="MobiDB-lite"/>
    </source>
</evidence>